<dbReference type="STRING" id="9708.A0A2U3W8U5"/>
<feature type="transmembrane region" description="Helical" evidence="2">
    <location>
        <begin position="164"/>
        <end position="189"/>
    </location>
</feature>
<organism evidence="4 5">
    <name type="scientific">Odobenus rosmarus divergens</name>
    <name type="common">Pacific walrus</name>
    <dbReference type="NCBI Taxonomy" id="9708"/>
    <lineage>
        <taxon>Eukaryota</taxon>
        <taxon>Metazoa</taxon>
        <taxon>Chordata</taxon>
        <taxon>Craniata</taxon>
        <taxon>Vertebrata</taxon>
        <taxon>Euteleostomi</taxon>
        <taxon>Mammalia</taxon>
        <taxon>Eutheria</taxon>
        <taxon>Laurasiatheria</taxon>
        <taxon>Carnivora</taxon>
        <taxon>Caniformia</taxon>
        <taxon>Pinnipedia</taxon>
        <taxon>Odobenidae</taxon>
        <taxon>Odobenus</taxon>
    </lineage>
</organism>
<evidence type="ECO:0000256" key="1">
    <source>
        <dbReference type="SAM" id="MobiDB-lite"/>
    </source>
</evidence>
<dbReference type="InterPro" id="IPR039243">
    <property type="entry name" value="LRRC25"/>
</dbReference>
<dbReference type="SUPFAM" id="SSF52058">
    <property type="entry name" value="L domain-like"/>
    <property type="match status" value="1"/>
</dbReference>
<dbReference type="InterPro" id="IPR001611">
    <property type="entry name" value="Leu-rich_rpt"/>
</dbReference>
<sequence length="307" mass="33490">MGGSLAWMLLLPLLLQDPGSQVFSCNVSSGIVDWNTEFTDICLNFSGQGLRLPQNQSLQAGNLLYLNLSGNSLRELPLSFFKLLGKLEDLDVTNNPLTQVARELAVSCKLDLKADCNCVLESWHQVRENNCSGQPPLKCRDRATGAWHNVSAFLEAGCSRGLSLMTIGTLVASGSLLLGLTIAGLVLAWRLRARRRVSNRDLDKTGAAQDGSWSGSGKQPRYSSQGLSPKPPAAAVPRPSTPDYENVFVGQPAAGHQWAEHGAHPSEDNDFYMNYEGPNHASQPVYCNLRSMHQTPLDEEEYVIPGR</sequence>
<feature type="signal peptide" evidence="3">
    <location>
        <begin position="1"/>
        <end position="20"/>
    </location>
</feature>
<evidence type="ECO:0000313" key="5">
    <source>
        <dbReference type="RefSeq" id="XP_004404695.1"/>
    </source>
</evidence>
<keyword evidence="2" id="KW-0472">Membrane</keyword>
<gene>
    <name evidence="5" type="primary">LRRC25</name>
</gene>
<dbReference type="InterPro" id="IPR032675">
    <property type="entry name" value="LRR_dom_sf"/>
</dbReference>
<evidence type="ECO:0000313" key="4">
    <source>
        <dbReference type="Proteomes" id="UP000245340"/>
    </source>
</evidence>
<keyword evidence="2" id="KW-0812">Transmembrane</keyword>
<dbReference type="InParanoid" id="A0A2U3W8U5"/>
<dbReference type="Proteomes" id="UP000245340">
    <property type="component" value="Unplaced"/>
</dbReference>
<dbReference type="RefSeq" id="XP_004404695.1">
    <property type="nucleotide sequence ID" value="XM_004404638.2"/>
</dbReference>
<proteinExistence type="predicted"/>
<keyword evidence="4" id="KW-1185">Reference proteome</keyword>
<keyword evidence="2" id="KW-1133">Transmembrane helix</keyword>
<reference evidence="5" key="1">
    <citation type="submission" date="2025-08" db="UniProtKB">
        <authorList>
            <consortium name="RefSeq"/>
        </authorList>
    </citation>
    <scope>IDENTIFICATION</scope>
</reference>
<feature type="compositionally biased region" description="Polar residues" evidence="1">
    <location>
        <begin position="211"/>
        <end position="227"/>
    </location>
</feature>
<evidence type="ECO:0000256" key="3">
    <source>
        <dbReference type="SAM" id="SignalP"/>
    </source>
</evidence>
<feature type="region of interest" description="Disordered" evidence="1">
    <location>
        <begin position="202"/>
        <end position="243"/>
    </location>
</feature>
<dbReference type="PANTHER" id="PTHR20878:SF0">
    <property type="entry name" value="LEUCINE-RICH REPEAT-CONTAINING PROTEIN 25"/>
    <property type="match status" value="1"/>
</dbReference>
<name>A0A2U3W8U5_ODORO</name>
<dbReference type="PANTHER" id="PTHR20878">
    <property type="entry name" value="LEUCINE-RICH REPEAT CONTAINING PROTEIN 25"/>
    <property type="match status" value="1"/>
</dbReference>
<dbReference type="AlphaFoldDB" id="A0A2U3W8U5"/>
<dbReference type="CTD" id="126364"/>
<dbReference type="PROSITE" id="PS51450">
    <property type="entry name" value="LRR"/>
    <property type="match status" value="1"/>
</dbReference>
<accession>A0A2U3W8U5</accession>
<dbReference type="OrthoDB" id="9835318at2759"/>
<dbReference type="Gene3D" id="3.80.10.10">
    <property type="entry name" value="Ribonuclease Inhibitor"/>
    <property type="match status" value="1"/>
</dbReference>
<keyword evidence="3" id="KW-0732">Signal</keyword>
<evidence type="ECO:0000256" key="2">
    <source>
        <dbReference type="SAM" id="Phobius"/>
    </source>
</evidence>
<feature type="chain" id="PRO_5015464765" evidence="3">
    <location>
        <begin position="21"/>
        <end position="307"/>
    </location>
</feature>
<protein>
    <submittedName>
        <fullName evidence="5">Leucine-rich repeat-containing protein 25</fullName>
    </submittedName>
</protein>
<dbReference type="GeneID" id="101374421"/>
<dbReference type="KEGG" id="oro:101374421"/>